<dbReference type="PANTHER" id="PTHR45138:SF9">
    <property type="entry name" value="DIGUANYLATE CYCLASE DGCM-RELATED"/>
    <property type="match status" value="1"/>
</dbReference>
<dbReference type="GO" id="GO:0043709">
    <property type="term" value="P:cell adhesion involved in single-species biofilm formation"/>
    <property type="evidence" value="ECO:0007669"/>
    <property type="project" value="TreeGrafter"/>
</dbReference>
<evidence type="ECO:0000259" key="1">
    <source>
        <dbReference type="PROSITE" id="PS50887"/>
    </source>
</evidence>
<dbReference type="GO" id="GO:1902201">
    <property type="term" value="P:negative regulation of bacterial-type flagellum-dependent cell motility"/>
    <property type="evidence" value="ECO:0007669"/>
    <property type="project" value="TreeGrafter"/>
</dbReference>
<dbReference type="SUPFAM" id="SSF55073">
    <property type="entry name" value="Nucleotide cyclase"/>
    <property type="match status" value="1"/>
</dbReference>
<evidence type="ECO:0000313" key="2">
    <source>
        <dbReference type="EMBL" id="SJZ76866.1"/>
    </source>
</evidence>
<dbReference type="Pfam" id="PF00990">
    <property type="entry name" value="GGDEF"/>
    <property type="match status" value="1"/>
</dbReference>
<dbReference type="Proteomes" id="UP000196365">
    <property type="component" value="Unassembled WGS sequence"/>
</dbReference>
<dbReference type="PROSITE" id="PS50887">
    <property type="entry name" value="GGDEF"/>
    <property type="match status" value="1"/>
</dbReference>
<dbReference type="NCBIfam" id="TIGR00254">
    <property type="entry name" value="GGDEF"/>
    <property type="match status" value="1"/>
</dbReference>
<name>A0A1T4NCT6_9FIRM</name>
<reference evidence="2 3" key="1">
    <citation type="submission" date="2017-02" db="EMBL/GenBank/DDBJ databases">
        <authorList>
            <person name="Peterson S.W."/>
        </authorList>
    </citation>
    <scope>NUCLEOTIDE SEQUENCE [LARGE SCALE GENOMIC DNA]</scope>
    <source>
        <strain evidence="2 3">DSM 15102</strain>
    </source>
</reference>
<gene>
    <name evidence="2" type="ORF">SAMN02745973_01637</name>
</gene>
<sequence>MKKYLTLEELLKKIDLITKLYHVVRIVDPVHKEAFFYENRQFTQQDLPCYSFWEKNKICENCISIQALEEEEVYAKVELKKEEAYLILSVPLQLKDRKVILELMQNVTKERVLFDSIDHFKEELYLLLKNRNKNIIKNDVTKLFNKRYIYERLPFDILCSNLREESFCLIMVRIDNLKEINKNYGQSCGDKILSNLANVLVKQKLMEDQWVARYSADTFIFVLNNFTQEQSKHWMENLKKDIKKFNFQWDKNCIDMMFSMGVYSTFQVNISMEELLHRVEMSLQRIE</sequence>
<dbReference type="InterPro" id="IPR000160">
    <property type="entry name" value="GGDEF_dom"/>
</dbReference>
<dbReference type="CDD" id="cd01949">
    <property type="entry name" value="GGDEF"/>
    <property type="match status" value="1"/>
</dbReference>
<dbReference type="SMART" id="SM00267">
    <property type="entry name" value="GGDEF"/>
    <property type="match status" value="1"/>
</dbReference>
<keyword evidence="3" id="KW-1185">Reference proteome</keyword>
<dbReference type="PANTHER" id="PTHR45138">
    <property type="entry name" value="REGULATORY COMPONENTS OF SENSORY TRANSDUCTION SYSTEM"/>
    <property type="match status" value="1"/>
</dbReference>
<dbReference type="InterPro" id="IPR050469">
    <property type="entry name" value="Diguanylate_Cyclase"/>
</dbReference>
<evidence type="ECO:0000313" key="3">
    <source>
        <dbReference type="Proteomes" id="UP000196365"/>
    </source>
</evidence>
<dbReference type="Gene3D" id="3.30.70.270">
    <property type="match status" value="1"/>
</dbReference>
<dbReference type="EMBL" id="FUWV01000010">
    <property type="protein sequence ID" value="SJZ76866.1"/>
    <property type="molecule type" value="Genomic_DNA"/>
</dbReference>
<dbReference type="InterPro" id="IPR043128">
    <property type="entry name" value="Rev_trsase/Diguanyl_cyclase"/>
</dbReference>
<dbReference type="RefSeq" id="WP_087679036.1">
    <property type="nucleotide sequence ID" value="NZ_FUWV01000010.1"/>
</dbReference>
<proteinExistence type="predicted"/>
<dbReference type="AlphaFoldDB" id="A0A1T4NCT6"/>
<dbReference type="GO" id="GO:0005886">
    <property type="term" value="C:plasma membrane"/>
    <property type="evidence" value="ECO:0007669"/>
    <property type="project" value="TreeGrafter"/>
</dbReference>
<accession>A0A1T4NCT6</accession>
<feature type="domain" description="GGDEF" evidence="1">
    <location>
        <begin position="165"/>
        <end position="287"/>
    </location>
</feature>
<dbReference type="InterPro" id="IPR029787">
    <property type="entry name" value="Nucleotide_cyclase"/>
</dbReference>
<organism evidence="2 3">
    <name type="scientific">Garciella nitratireducens DSM 15102</name>
    <dbReference type="NCBI Taxonomy" id="1121911"/>
    <lineage>
        <taxon>Bacteria</taxon>
        <taxon>Bacillati</taxon>
        <taxon>Bacillota</taxon>
        <taxon>Clostridia</taxon>
        <taxon>Eubacteriales</taxon>
        <taxon>Eubacteriaceae</taxon>
        <taxon>Garciella</taxon>
    </lineage>
</organism>
<dbReference type="GO" id="GO:0052621">
    <property type="term" value="F:diguanylate cyclase activity"/>
    <property type="evidence" value="ECO:0007669"/>
    <property type="project" value="TreeGrafter"/>
</dbReference>
<dbReference type="OrthoDB" id="9783388at2"/>
<protein>
    <submittedName>
        <fullName evidence="2">Diguanylate cyclase (GGDEF) domain-containing protein</fullName>
    </submittedName>
</protein>